<name>A0A444ZHZ4_ARAHY</name>
<evidence type="ECO:0008006" key="8">
    <source>
        <dbReference type="Google" id="ProtNLM"/>
    </source>
</evidence>
<dbReference type="OrthoDB" id="191334at2759"/>
<dbReference type="PANTHER" id="PTHR31042:SF150">
    <property type="entry name" value="OS06G0661900 PROTEIN"/>
    <property type="match status" value="1"/>
</dbReference>
<evidence type="ECO:0000313" key="6">
    <source>
        <dbReference type="EMBL" id="RYR13792.1"/>
    </source>
</evidence>
<protein>
    <recommendedName>
        <fullName evidence="8">Glycosyl transferase, family 14</fullName>
    </recommendedName>
</protein>
<evidence type="ECO:0000256" key="3">
    <source>
        <dbReference type="ARBA" id="ARBA00022679"/>
    </source>
</evidence>
<dbReference type="Pfam" id="PF02485">
    <property type="entry name" value="Branch"/>
    <property type="match status" value="1"/>
</dbReference>
<evidence type="ECO:0000256" key="5">
    <source>
        <dbReference type="ARBA" id="ARBA00023180"/>
    </source>
</evidence>
<organism evidence="6 7">
    <name type="scientific">Arachis hypogaea</name>
    <name type="common">Peanut</name>
    <dbReference type="NCBI Taxonomy" id="3818"/>
    <lineage>
        <taxon>Eukaryota</taxon>
        <taxon>Viridiplantae</taxon>
        <taxon>Streptophyta</taxon>
        <taxon>Embryophyta</taxon>
        <taxon>Tracheophyta</taxon>
        <taxon>Spermatophyta</taxon>
        <taxon>Magnoliopsida</taxon>
        <taxon>eudicotyledons</taxon>
        <taxon>Gunneridae</taxon>
        <taxon>Pentapetalae</taxon>
        <taxon>rosids</taxon>
        <taxon>fabids</taxon>
        <taxon>Fabales</taxon>
        <taxon>Fabaceae</taxon>
        <taxon>Papilionoideae</taxon>
        <taxon>50 kb inversion clade</taxon>
        <taxon>dalbergioids sensu lato</taxon>
        <taxon>Dalbergieae</taxon>
        <taxon>Pterocarpus clade</taxon>
        <taxon>Arachis</taxon>
    </lineage>
</organism>
<keyword evidence="2" id="KW-0328">Glycosyltransferase</keyword>
<comment type="subcellular location">
    <subcellularLocation>
        <location evidence="1">Membrane</location>
        <topology evidence="1">Single-pass type II membrane protein</topology>
    </subcellularLocation>
</comment>
<dbReference type="PANTHER" id="PTHR31042">
    <property type="entry name" value="CORE-2/I-BRANCHING BETA-1,6-N-ACETYLGLUCOSAMINYLTRANSFERASE FAMILY PROTEIN-RELATED"/>
    <property type="match status" value="1"/>
</dbReference>
<dbReference type="GO" id="GO:0016757">
    <property type="term" value="F:glycosyltransferase activity"/>
    <property type="evidence" value="ECO:0007669"/>
    <property type="project" value="UniProtKB-KW"/>
</dbReference>
<proteinExistence type="predicted"/>
<dbReference type="Proteomes" id="UP000289738">
    <property type="component" value="Chromosome B04"/>
</dbReference>
<reference evidence="6 7" key="1">
    <citation type="submission" date="2019-01" db="EMBL/GenBank/DDBJ databases">
        <title>Sequencing of cultivated peanut Arachis hypogaea provides insights into genome evolution and oil improvement.</title>
        <authorList>
            <person name="Chen X."/>
        </authorList>
    </citation>
    <scope>NUCLEOTIDE SEQUENCE [LARGE SCALE GENOMIC DNA]</scope>
    <source>
        <strain evidence="7">cv. Fuhuasheng</strain>
        <tissue evidence="6">Leaves</tissue>
    </source>
</reference>
<sequence>MLKRNNGSEMGYMQMLTTRSRHRSPMKKPTTMILLLCIFLSCAYYYFIHQLIIKGTLVCYFPFSSCGKCEKYPDNCDYLPPPAIERKYSNDEIASHVVIRDILNAPCLSKNPKIAFMFLTPGSLPFERLWDQFFQGHEGKFSVYVHSSKTKPLRRSRYFINQEIPSDEVHWGNISMFDAERRLLANALQDPHNQHFVLLSDSCIPLHSFGYIYDYLINTNVSFVECFEDIGPQGNGRYSRHMLPEIQMKDFRKGGQWFTLKRQHALVVIADNLYYSKFRAYCKLGFEGKYCIVDEHYLPTLFNIVDPGGIANWSVTHVDWSKRGWHPKTYGVQDVTYHLLNNISSVDVSMHVTSNMKKEIKRQPCLWNGIERPCYLFARKFTPQTIDKLLHIFSNHSIN</sequence>
<dbReference type="AlphaFoldDB" id="A0A444ZHZ4"/>
<keyword evidence="4" id="KW-0472">Membrane</keyword>
<accession>A0A444ZHZ4</accession>
<evidence type="ECO:0000256" key="2">
    <source>
        <dbReference type="ARBA" id="ARBA00022676"/>
    </source>
</evidence>
<evidence type="ECO:0000256" key="1">
    <source>
        <dbReference type="ARBA" id="ARBA00004606"/>
    </source>
</evidence>
<evidence type="ECO:0000256" key="4">
    <source>
        <dbReference type="ARBA" id="ARBA00023136"/>
    </source>
</evidence>
<keyword evidence="7" id="KW-1185">Reference proteome</keyword>
<keyword evidence="3" id="KW-0808">Transferase</keyword>
<keyword evidence="5" id="KW-0325">Glycoprotein</keyword>
<dbReference type="InterPro" id="IPR003406">
    <property type="entry name" value="Glyco_trans_14"/>
</dbReference>
<dbReference type="STRING" id="3818.A0A444ZHZ4"/>
<gene>
    <name evidence="6" type="ORF">Ahy_B04g070596</name>
</gene>
<dbReference type="InterPro" id="IPR044174">
    <property type="entry name" value="BC10-like"/>
</dbReference>
<dbReference type="Gramene" id="arahy.Tifrunner.gnm2.ann2.Ah14g181300.1">
    <property type="protein sequence ID" value="arahy.Tifrunner.gnm2.ann2.Ah14g181300.1-CDS"/>
    <property type="gene ID" value="arahy.Tifrunner.gnm2.ann2.Ah14g181300"/>
</dbReference>
<comment type="caution">
    <text evidence="6">The sequence shown here is derived from an EMBL/GenBank/DDBJ whole genome shotgun (WGS) entry which is preliminary data.</text>
</comment>
<dbReference type="GO" id="GO:0016020">
    <property type="term" value="C:membrane"/>
    <property type="evidence" value="ECO:0007669"/>
    <property type="project" value="UniProtKB-SubCell"/>
</dbReference>
<dbReference type="EMBL" id="SDMP01000014">
    <property type="protein sequence ID" value="RYR13792.1"/>
    <property type="molecule type" value="Genomic_DNA"/>
</dbReference>
<evidence type="ECO:0000313" key="7">
    <source>
        <dbReference type="Proteomes" id="UP000289738"/>
    </source>
</evidence>